<protein>
    <submittedName>
        <fullName evidence="1">Uncharacterized protein</fullName>
    </submittedName>
</protein>
<evidence type="ECO:0000313" key="1">
    <source>
        <dbReference type="EMBL" id="MFC6643699.1"/>
    </source>
</evidence>
<proteinExistence type="predicted"/>
<gene>
    <name evidence="1" type="ORF">ACFQAU_20220</name>
</gene>
<evidence type="ECO:0000313" key="2">
    <source>
        <dbReference type="Proteomes" id="UP001596403"/>
    </source>
</evidence>
<organism evidence="1 2">
    <name type="scientific">Sulfitobacter profundi</name>
    <dbReference type="NCBI Taxonomy" id="2679961"/>
    <lineage>
        <taxon>Bacteria</taxon>
        <taxon>Pseudomonadati</taxon>
        <taxon>Pseudomonadota</taxon>
        <taxon>Alphaproteobacteria</taxon>
        <taxon>Rhodobacterales</taxon>
        <taxon>Roseobacteraceae</taxon>
        <taxon>Sulfitobacter</taxon>
    </lineage>
</organism>
<keyword evidence="2" id="KW-1185">Reference proteome</keyword>
<dbReference type="RefSeq" id="WP_162931903.1">
    <property type="nucleotide sequence ID" value="NZ_JBHSWA010000004.1"/>
</dbReference>
<reference evidence="2" key="1">
    <citation type="journal article" date="2019" name="Int. J. Syst. Evol. Microbiol.">
        <title>The Global Catalogue of Microorganisms (GCM) 10K type strain sequencing project: providing services to taxonomists for standard genome sequencing and annotation.</title>
        <authorList>
            <consortium name="The Broad Institute Genomics Platform"/>
            <consortium name="The Broad Institute Genome Sequencing Center for Infectious Disease"/>
            <person name="Wu L."/>
            <person name="Ma J."/>
        </authorList>
    </citation>
    <scope>NUCLEOTIDE SEQUENCE [LARGE SCALE GENOMIC DNA]</scope>
    <source>
        <strain evidence="2">NBRC 111368</strain>
    </source>
</reference>
<accession>A0ABW1Z3K8</accession>
<name>A0ABW1Z3K8_9RHOB</name>
<sequence length="56" mass="6194">MNLQDATTPYSAMTVEAETWMPPAAPLAMPRQTLERRGHLAGLADVARAFLLRRKA</sequence>
<dbReference type="EMBL" id="JBHSWA010000004">
    <property type="protein sequence ID" value="MFC6643699.1"/>
    <property type="molecule type" value="Genomic_DNA"/>
</dbReference>
<comment type="caution">
    <text evidence="1">The sequence shown here is derived from an EMBL/GenBank/DDBJ whole genome shotgun (WGS) entry which is preliminary data.</text>
</comment>
<dbReference type="Proteomes" id="UP001596403">
    <property type="component" value="Unassembled WGS sequence"/>
</dbReference>